<dbReference type="EMBL" id="LABX01000122">
    <property type="protein sequence ID" value="KMO33405.1"/>
    <property type="molecule type" value="Genomic_DNA"/>
</dbReference>
<dbReference type="Proteomes" id="UP000035929">
    <property type="component" value="Unassembled WGS sequence"/>
</dbReference>
<accession>A0A0J6SDV8</accession>
<organism evidence="2 3">
    <name type="scientific">Methylobacterium aquaticum</name>
    <dbReference type="NCBI Taxonomy" id="270351"/>
    <lineage>
        <taxon>Bacteria</taxon>
        <taxon>Pseudomonadati</taxon>
        <taxon>Pseudomonadota</taxon>
        <taxon>Alphaproteobacteria</taxon>
        <taxon>Hyphomicrobiales</taxon>
        <taxon>Methylobacteriaceae</taxon>
        <taxon>Methylobacterium</taxon>
    </lineage>
</organism>
<proteinExistence type="predicted"/>
<evidence type="ECO:0000313" key="3">
    <source>
        <dbReference type="Proteomes" id="UP000035929"/>
    </source>
</evidence>
<gene>
    <name evidence="2" type="ORF">VP06_16395</name>
</gene>
<dbReference type="PATRIC" id="fig|270351.6.peg.784"/>
<dbReference type="AlphaFoldDB" id="A0A0J6SDV8"/>
<feature type="chain" id="PRO_5005281468" evidence="1">
    <location>
        <begin position="20"/>
        <end position="100"/>
    </location>
</feature>
<evidence type="ECO:0000313" key="2">
    <source>
        <dbReference type="EMBL" id="KMO33405.1"/>
    </source>
</evidence>
<sequence length="100" mass="10885">MRRLAAVLAVLVCAAHALAQDAPRFRVDPAWPKPLPNNWIMGQAAGVAVDAEDHVWVIQRPRTLTDDEKAASLTPPRIRCCVPAPPVLVFDQDGTLIKPS</sequence>
<feature type="signal peptide" evidence="1">
    <location>
        <begin position="1"/>
        <end position="19"/>
    </location>
</feature>
<dbReference type="Gene3D" id="2.120.10.30">
    <property type="entry name" value="TolB, C-terminal domain"/>
    <property type="match status" value="1"/>
</dbReference>
<protein>
    <submittedName>
        <fullName evidence="2">Uncharacterized protein</fullName>
    </submittedName>
</protein>
<comment type="caution">
    <text evidence="2">The sequence shown here is derived from an EMBL/GenBank/DDBJ whole genome shotgun (WGS) entry which is preliminary data.</text>
</comment>
<keyword evidence="1" id="KW-0732">Signal</keyword>
<name>A0A0J6SDV8_9HYPH</name>
<evidence type="ECO:0000256" key="1">
    <source>
        <dbReference type="SAM" id="SignalP"/>
    </source>
</evidence>
<dbReference type="InterPro" id="IPR011042">
    <property type="entry name" value="6-blade_b-propeller_TolB-like"/>
</dbReference>
<reference evidence="2 3" key="1">
    <citation type="submission" date="2015-03" db="EMBL/GenBank/DDBJ databases">
        <title>Genome sequencing of Methylobacterium aquaticum DSM16371 type strain.</title>
        <authorList>
            <person name="Chaudhry V."/>
            <person name="Patil P.B."/>
        </authorList>
    </citation>
    <scope>NUCLEOTIDE SEQUENCE [LARGE SCALE GENOMIC DNA]</scope>
    <source>
        <strain evidence="2 3">DSM 16371</strain>
    </source>
</reference>